<keyword evidence="2" id="KW-1185">Reference proteome</keyword>
<evidence type="ECO:0000313" key="1">
    <source>
        <dbReference type="EMBL" id="GIX72068.1"/>
    </source>
</evidence>
<name>A0AAV4MIC5_CAEEX</name>
<evidence type="ECO:0000313" key="2">
    <source>
        <dbReference type="Proteomes" id="UP001054945"/>
    </source>
</evidence>
<reference evidence="1 2" key="1">
    <citation type="submission" date="2021-06" db="EMBL/GenBank/DDBJ databases">
        <title>Caerostris extrusa draft genome.</title>
        <authorList>
            <person name="Kono N."/>
            <person name="Arakawa K."/>
        </authorList>
    </citation>
    <scope>NUCLEOTIDE SEQUENCE [LARGE SCALE GENOMIC DNA]</scope>
</reference>
<sequence>MTKQIKATQRVSILSHFFTIAGKKSMTYNGYRNAVKKKKKNGSQPETTTGFLRRGLLVYMYILVLCEESDLRKKYSVCIFMFFHATMNAADETSPAFVSPCINTF</sequence>
<gene>
    <name evidence="1" type="ORF">CEXT_90421</name>
</gene>
<comment type="caution">
    <text evidence="1">The sequence shown here is derived from an EMBL/GenBank/DDBJ whole genome shotgun (WGS) entry which is preliminary data.</text>
</comment>
<dbReference type="AlphaFoldDB" id="A0AAV4MIC5"/>
<dbReference type="EMBL" id="BPLR01019819">
    <property type="protein sequence ID" value="GIX72068.1"/>
    <property type="molecule type" value="Genomic_DNA"/>
</dbReference>
<dbReference type="Proteomes" id="UP001054945">
    <property type="component" value="Unassembled WGS sequence"/>
</dbReference>
<protein>
    <submittedName>
        <fullName evidence="1">Uncharacterized protein</fullName>
    </submittedName>
</protein>
<proteinExistence type="predicted"/>
<organism evidence="1 2">
    <name type="scientific">Caerostris extrusa</name>
    <name type="common">Bark spider</name>
    <name type="synonym">Caerostris bankana</name>
    <dbReference type="NCBI Taxonomy" id="172846"/>
    <lineage>
        <taxon>Eukaryota</taxon>
        <taxon>Metazoa</taxon>
        <taxon>Ecdysozoa</taxon>
        <taxon>Arthropoda</taxon>
        <taxon>Chelicerata</taxon>
        <taxon>Arachnida</taxon>
        <taxon>Araneae</taxon>
        <taxon>Araneomorphae</taxon>
        <taxon>Entelegynae</taxon>
        <taxon>Araneoidea</taxon>
        <taxon>Araneidae</taxon>
        <taxon>Caerostris</taxon>
    </lineage>
</organism>
<accession>A0AAV4MIC5</accession>